<dbReference type="NCBIfam" id="TIGR04057">
    <property type="entry name" value="SusC_RagA_signa"/>
    <property type="match status" value="1"/>
</dbReference>
<feature type="chain" id="PRO_5047294661" evidence="8">
    <location>
        <begin position="25"/>
        <end position="924"/>
    </location>
</feature>
<dbReference type="InterPro" id="IPR037066">
    <property type="entry name" value="Plug_dom_sf"/>
</dbReference>
<dbReference type="Gene3D" id="2.40.170.20">
    <property type="entry name" value="TonB-dependent receptor, beta-barrel domain"/>
    <property type="match status" value="1"/>
</dbReference>
<keyword evidence="4 7" id="KW-0812">Transmembrane</keyword>
<evidence type="ECO:0000256" key="3">
    <source>
        <dbReference type="ARBA" id="ARBA00022452"/>
    </source>
</evidence>
<dbReference type="InterPro" id="IPR012910">
    <property type="entry name" value="Plug_dom"/>
</dbReference>
<evidence type="ECO:0000256" key="5">
    <source>
        <dbReference type="ARBA" id="ARBA00023136"/>
    </source>
</evidence>
<dbReference type="InterPro" id="IPR036942">
    <property type="entry name" value="Beta-barrel_TonB_sf"/>
</dbReference>
<evidence type="ECO:0000256" key="6">
    <source>
        <dbReference type="ARBA" id="ARBA00023237"/>
    </source>
</evidence>
<evidence type="ECO:0000256" key="2">
    <source>
        <dbReference type="ARBA" id="ARBA00022448"/>
    </source>
</evidence>
<dbReference type="SUPFAM" id="SSF56935">
    <property type="entry name" value="Porins"/>
    <property type="match status" value="1"/>
</dbReference>
<dbReference type="EMBL" id="JAPZVM010000010">
    <property type="protein sequence ID" value="MCZ8373237.1"/>
    <property type="molecule type" value="Genomic_DNA"/>
</dbReference>
<keyword evidence="5 7" id="KW-0472">Membrane</keyword>
<sequence>MKTSGLMFLFYYAGAFLSANSLFAQETQVAHTDTVTTALGRAQDLRTLPFQIQKIEGNELTQVKDANFLHSLIGRTTGATLNPSSAGTGAGVRVRMRGTRSIWGNNNVLYVIDGIPFPQLSTNTLSAIYTGYGLTADAIASLNAEDIEDVSILSGPSAAALYGSDAANGAILITTKKGKATHRPAIHVSQSTTFSKPFVMPEFQNQYYQWNTASDTGDPTWNPSDFYRTGHTIQNHVSLSAGTDINQSYFSAATQHATGLIENNLSNHYNLTFRNSTHLLNNKLHIDFGLMYMRTKEQNMLSHGDDFNPIIPVYLYPECLNFRPNQYGQITGVPWYERYDPDKDYYAQYWPYSEWQNPYWIINRNTFLNKKDRFLGNIGISYDITPWLSASARVRYDKDVIKQAQELYASTSAYLINSENGLYGENKADLHQLYSDLSLDLHHRIGAFSFNALLGGSIQKRQYDFDLLNGGLIQPNGFSADNIDDALKNSVSESFEDKRKSLFASLQIGFKDMLYVYATGRKEWNDFKYRTFYSETDGFYPSVGIAFIPTAFSAIRSDILSFTKLRFDYSETGATHQYALIEGLWQKNQNFDYEALTQGKSPVETTKSYEAGIDLGMFQNRLNLSLTLYTSTTHSVALTQQANYNQLMNATIENRGVEMSLQLKQPLGPVEWNSNLTYTLNKNKIKDFTNISSDGTETDIPSFEMITSYHPIAQEKLVKGGSIGDIYVRAFRTDSKGNLVIGSDGLPEKNNEYTYAGNAAPKYQIGWSNDFNWKEIALSFVLQGNFGGKGLSLTQAMMDQYGVSKATADARNNGGVWVGQQLIPAKQYYNYVTGLEGVGAAYIYDATNVRLAELSVGYTIPMHRWVNWIQSIKVSFVGRNLCMIYNKAPFDPMSTASMGNFMQGIDYFNLPSLRNLGFSVSMDF</sequence>
<feature type="signal peptide" evidence="8">
    <location>
        <begin position="1"/>
        <end position="24"/>
    </location>
</feature>
<dbReference type="InterPro" id="IPR023997">
    <property type="entry name" value="TonB-dep_OMP_SusC/RagA_CS"/>
</dbReference>
<evidence type="ECO:0000256" key="8">
    <source>
        <dbReference type="SAM" id="SignalP"/>
    </source>
</evidence>
<dbReference type="InterPro" id="IPR039426">
    <property type="entry name" value="TonB-dep_rcpt-like"/>
</dbReference>
<feature type="domain" description="TonB-dependent receptor plug" evidence="9">
    <location>
        <begin position="45"/>
        <end position="170"/>
    </location>
</feature>
<dbReference type="Gene3D" id="2.170.130.10">
    <property type="entry name" value="TonB-dependent receptor, plug domain"/>
    <property type="match status" value="1"/>
</dbReference>
<keyword evidence="2 7" id="KW-0813">Transport</keyword>
<comment type="similarity">
    <text evidence="7">Belongs to the TonB-dependent receptor family.</text>
</comment>
<comment type="caution">
    <text evidence="10">The sequence shown here is derived from an EMBL/GenBank/DDBJ whole genome shotgun (WGS) entry which is preliminary data.</text>
</comment>
<proteinExistence type="inferred from homology"/>
<reference evidence="10" key="1">
    <citation type="submission" date="2022-12" db="EMBL/GenBank/DDBJ databases">
        <title>Phocaeicola acetigenes sp. nov., isolated feces from a healthy human.</title>
        <authorList>
            <person name="Do H."/>
            <person name="Ha Y.B."/>
            <person name="Kim J.-S."/>
            <person name="Suh M.K."/>
            <person name="Kim H.S."/>
            <person name="Lee J.-S."/>
        </authorList>
    </citation>
    <scope>NUCLEOTIDE SEQUENCE</scope>
    <source>
        <strain evidence="10">KGMB11183</strain>
    </source>
</reference>
<evidence type="ECO:0000256" key="7">
    <source>
        <dbReference type="PROSITE-ProRule" id="PRU01360"/>
    </source>
</evidence>
<protein>
    <submittedName>
        <fullName evidence="10">SusC/RagA family TonB-linked outer membrane protein</fullName>
    </submittedName>
</protein>
<accession>A0ABT4PJK9</accession>
<evidence type="ECO:0000313" key="11">
    <source>
        <dbReference type="Proteomes" id="UP001141933"/>
    </source>
</evidence>
<keyword evidence="8" id="KW-0732">Signal</keyword>
<evidence type="ECO:0000259" key="9">
    <source>
        <dbReference type="Pfam" id="PF07715"/>
    </source>
</evidence>
<gene>
    <name evidence="10" type="ORF">O6P32_11050</name>
</gene>
<dbReference type="InterPro" id="IPR023996">
    <property type="entry name" value="TonB-dep_OMP_SusC/RagA"/>
</dbReference>
<comment type="subcellular location">
    <subcellularLocation>
        <location evidence="1 7">Cell outer membrane</location>
        <topology evidence="1 7">Multi-pass membrane protein</topology>
    </subcellularLocation>
</comment>
<keyword evidence="3 7" id="KW-1134">Transmembrane beta strand</keyword>
<dbReference type="Pfam" id="PF07715">
    <property type="entry name" value="Plug"/>
    <property type="match status" value="1"/>
</dbReference>
<keyword evidence="11" id="KW-1185">Reference proteome</keyword>
<dbReference type="PROSITE" id="PS52016">
    <property type="entry name" value="TONB_DEPENDENT_REC_3"/>
    <property type="match status" value="1"/>
</dbReference>
<dbReference type="RefSeq" id="WP_269878557.1">
    <property type="nucleotide sequence ID" value="NZ_JAPZVM010000010.1"/>
</dbReference>
<evidence type="ECO:0000256" key="4">
    <source>
        <dbReference type="ARBA" id="ARBA00022692"/>
    </source>
</evidence>
<dbReference type="Proteomes" id="UP001141933">
    <property type="component" value="Unassembled WGS sequence"/>
</dbReference>
<dbReference type="NCBIfam" id="TIGR04056">
    <property type="entry name" value="OMP_RagA_SusC"/>
    <property type="match status" value="1"/>
</dbReference>
<evidence type="ECO:0000313" key="10">
    <source>
        <dbReference type="EMBL" id="MCZ8373237.1"/>
    </source>
</evidence>
<organism evidence="10 11">
    <name type="scientific">Phocaeicola acetigenes</name>
    <dbReference type="NCBI Taxonomy" id="3016083"/>
    <lineage>
        <taxon>Bacteria</taxon>
        <taxon>Pseudomonadati</taxon>
        <taxon>Bacteroidota</taxon>
        <taxon>Bacteroidia</taxon>
        <taxon>Bacteroidales</taxon>
        <taxon>Bacteroidaceae</taxon>
        <taxon>Phocaeicola</taxon>
    </lineage>
</organism>
<evidence type="ECO:0000256" key="1">
    <source>
        <dbReference type="ARBA" id="ARBA00004571"/>
    </source>
</evidence>
<keyword evidence="6 7" id="KW-0998">Cell outer membrane</keyword>
<name>A0ABT4PJK9_9BACT</name>